<keyword evidence="4" id="KW-1185">Reference proteome</keyword>
<dbReference type="EMBL" id="KZ613514">
    <property type="protein sequence ID" value="PMD15285.1"/>
    <property type="molecule type" value="Genomic_DNA"/>
</dbReference>
<dbReference type="OrthoDB" id="3557569at2759"/>
<dbReference type="AlphaFoldDB" id="A0A2J6PMN5"/>
<dbReference type="PANTHER" id="PTHR35910">
    <property type="entry name" value="2EXR DOMAIN-CONTAINING PROTEIN"/>
    <property type="match status" value="1"/>
</dbReference>
<accession>A0A2J6PMN5</accession>
<evidence type="ECO:0000313" key="3">
    <source>
        <dbReference type="EMBL" id="PMD15285.1"/>
    </source>
</evidence>
<gene>
    <name evidence="3" type="ORF">NA56DRAFT_650224</name>
</gene>
<evidence type="ECO:0000256" key="1">
    <source>
        <dbReference type="SAM" id="MobiDB-lite"/>
    </source>
</evidence>
<name>A0A2J6PMN5_9HELO</name>
<dbReference type="Proteomes" id="UP000235672">
    <property type="component" value="Unassembled WGS sequence"/>
</dbReference>
<evidence type="ECO:0000313" key="4">
    <source>
        <dbReference type="Proteomes" id="UP000235672"/>
    </source>
</evidence>
<dbReference type="Pfam" id="PF20150">
    <property type="entry name" value="2EXR"/>
    <property type="match status" value="1"/>
</dbReference>
<reference evidence="3 4" key="1">
    <citation type="submission" date="2016-05" db="EMBL/GenBank/DDBJ databases">
        <title>A degradative enzymes factory behind the ericoid mycorrhizal symbiosis.</title>
        <authorList>
            <consortium name="DOE Joint Genome Institute"/>
            <person name="Martino E."/>
            <person name="Morin E."/>
            <person name="Grelet G."/>
            <person name="Kuo A."/>
            <person name="Kohler A."/>
            <person name="Daghino S."/>
            <person name="Barry K."/>
            <person name="Choi C."/>
            <person name="Cichocki N."/>
            <person name="Clum A."/>
            <person name="Copeland A."/>
            <person name="Hainaut M."/>
            <person name="Haridas S."/>
            <person name="Labutti K."/>
            <person name="Lindquist E."/>
            <person name="Lipzen A."/>
            <person name="Khouja H.-R."/>
            <person name="Murat C."/>
            <person name="Ohm R."/>
            <person name="Olson A."/>
            <person name="Spatafora J."/>
            <person name="Veneault-Fourrey C."/>
            <person name="Henrissat B."/>
            <person name="Grigoriev I."/>
            <person name="Martin F."/>
            <person name="Perotto S."/>
        </authorList>
    </citation>
    <scope>NUCLEOTIDE SEQUENCE [LARGE SCALE GENOMIC DNA]</scope>
    <source>
        <strain evidence="3 4">UAMH 7357</strain>
    </source>
</reference>
<feature type="compositionally biased region" description="Polar residues" evidence="1">
    <location>
        <begin position="13"/>
        <end position="34"/>
    </location>
</feature>
<dbReference type="InterPro" id="IPR045518">
    <property type="entry name" value="2EXR"/>
</dbReference>
<protein>
    <recommendedName>
        <fullName evidence="2">2EXR domain-containing protein</fullName>
    </recommendedName>
</protein>
<organism evidence="3 4">
    <name type="scientific">Hyaloscypha hepaticicola</name>
    <dbReference type="NCBI Taxonomy" id="2082293"/>
    <lineage>
        <taxon>Eukaryota</taxon>
        <taxon>Fungi</taxon>
        <taxon>Dikarya</taxon>
        <taxon>Ascomycota</taxon>
        <taxon>Pezizomycotina</taxon>
        <taxon>Leotiomycetes</taxon>
        <taxon>Helotiales</taxon>
        <taxon>Hyaloscyphaceae</taxon>
        <taxon>Hyaloscypha</taxon>
    </lineage>
</organism>
<proteinExistence type="predicted"/>
<feature type="region of interest" description="Disordered" evidence="1">
    <location>
        <begin position="1"/>
        <end position="34"/>
    </location>
</feature>
<sequence>MLDATAKAVGNSPDPSTSTTNQAERVTTTQQTMPLTEFTKFPELDKGLRLVIWQFACNQSRLIELEFDKHSSNEPPTFLDTDTEEEPTTLYTGTHLSSNSRFQTPALFYVSREAHNEAKMVYKLVRFNSQIHQGGEAISILPSNSMAPRHDLEGVRDGKYMWFNLLSDIIYFGSKSCFGTFRSIAGSSLPIQRVAIDAKKHLTPCCEKPLSCCMQEHVNTGHNEGFLHRLRILHGIAPKEGEEKLFPGCPALKEVFLFMTEEGPFDHKYREANRFTDRIEGFVGFEKYTAARPHFPKVSGSWLTMDAYTSHLLSTILAPLPALDIVWKGRKTPSFQLARRLQPLPSGKEFQILALYFPSAGVHRMVWWQVFQNIRVSEGDEFNCTYFPTVYCGPGVYFFKFMGTVDEIANLMAIAFKEIPNAEALYKQKITIVDPDKAVFPAKIGVAHP</sequence>
<dbReference type="PANTHER" id="PTHR35910:SF6">
    <property type="entry name" value="2EXR DOMAIN-CONTAINING PROTEIN"/>
    <property type="match status" value="1"/>
</dbReference>
<feature type="domain" description="2EXR" evidence="2">
    <location>
        <begin position="38"/>
        <end position="170"/>
    </location>
</feature>
<evidence type="ECO:0000259" key="2">
    <source>
        <dbReference type="Pfam" id="PF20150"/>
    </source>
</evidence>